<dbReference type="EMBL" id="UYIO01000001">
    <property type="protein sequence ID" value="VDG76862.1"/>
    <property type="molecule type" value="Genomic_DNA"/>
</dbReference>
<dbReference type="Proteomes" id="UP000182744">
    <property type="component" value="Unassembled WGS sequence"/>
</dbReference>
<dbReference type="RefSeq" id="WP_049618788.1">
    <property type="nucleotide sequence ID" value="NZ_FNAU01000001.1"/>
</dbReference>
<keyword evidence="1 3" id="KW-0413">Isomerase</keyword>
<dbReference type="PANTHER" id="PTHR38041">
    <property type="entry name" value="CHORISMATE MUTASE"/>
    <property type="match status" value="1"/>
</dbReference>
<feature type="domain" description="Chorismate mutase" evidence="2">
    <location>
        <begin position="7"/>
        <end position="98"/>
    </location>
</feature>
<dbReference type="InterPro" id="IPR051331">
    <property type="entry name" value="Chorismate_mutase-related"/>
</dbReference>
<dbReference type="GO" id="GO:0004106">
    <property type="term" value="F:chorismate mutase activity"/>
    <property type="evidence" value="ECO:0007669"/>
    <property type="project" value="UniProtKB-EC"/>
</dbReference>
<dbReference type="Proteomes" id="UP001273799">
    <property type="component" value="Unassembled WGS sequence"/>
</dbReference>
<sequence>MVAEESYGVPPKLAEFRRQLDQIDRELVILLARRFRVTDAVGHYKAENEMPPADPEREKRQRHRMRELAEREGLDPDFVVRIHSTIVDEATENHRRIQRDQQ</sequence>
<protein>
    <submittedName>
        <fullName evidence="3">Chorismate mutase</fullName>
        <ecNumber evidence="3">5.4.99.5</ecNumber>
    </submittedName>
    <submittedName>
        <fullName evidence="5">T-protein</fullName>
    </submittedName>
</protein>
<dbReference type="SUPFAM" id="SSF48600">
    <property type="entry name" value="Chorismate mutase II"/>
    <property type="match status" value="1"/>
</dbReference>
<reference evidence="6" key="1">
    <citation type="submission" date="2016-10" db="EMBL/GenBank/DDBJ databases">
        <authorList>
            <person name="Varghese N."/>
        </authorList>
    </citation>
    <scope>NUCLEOTIDE SEQUENCE [LARGE SCALE GENOMIC DNA]</scope>
    <source>
        <strain evidence="6">DSM 20639</strain>
    </source>
</reference>
<dbReference type="EMBL" id="JAWNFU010000005">
    <property type="protein sequence ID" value="MDY5153992.1"/>
    <property type="molecule type" value="Genomic_DNA"/>
</dbReference>
<dbReference type="PANTHER" id="PTHR38041:SF1">
    <property type="entry name" value="CHORISMATE MUTASE"/>
    <property type="match status" value="1"/>
</dbReference>
<evidence type="ECO:0000313" key="4">
    <source>
        <dbReference type="EMBL" id="SDE03446.1"/>
    </source>
</evidence>
<proteinExistence type="predicted"/>
<dbReference type="EMBL" id="FNAU01000001">
    <property type="protein sequence ID" value="SDE03446.1"/>
    <property type="molecule type" value="Genomic_DNA"/>
</dbReference>
<reference evidence="5 7" key="3">
    <citation type="submission" date="2018-11" db="EMBL/GenBank/DDBJ databases">
        <authorList>
            <consortium name="Pathogen Informatics"/>
        </authorList>
    </citation>
    <scope>NUCLEOTIDE SEQUENCE [LARGE SCALE GENOMIC DNA]</scope>
    <source>
        <strain evidence="5 7">NCTC10327</strain>
    </source>
</reference>
<evidence type="ECO:0000313" key="5">
    <source>
        <dbReference type="EMBL" id="VDG76862.1"/>
    </source>
</evidence>
<evidence type="ECO:0000259" key="2">
    <source>
        <dbReference type="PROSITE" id="PS51168"/>
    </source>
</evidence>
<dbReference type="PATRIC" id="fig|1657.3.peg.825"/>
<organism evidence="5 7">
    <name type="scientific">Actinobaculum suis</name>
    <dbReference type="NCBI Taxonomy" id="1657"/>
    <lineage>
        <taxon>Bacteria</taxon>
        <taxon>Bacillati</taxon>
        <taxon>Actinomycetota</taxon>
        <taxon>Actinomycetes</taxon>
        <taxon>Actinomycetales</taxon>
        <taxon>Actinomycetaceae</taxon>
        <taxon>Actinobaculum</taxon>
    </lineage>
</organism>
<dbReference type="AlphaFoldDB" id="A0A0K9EVS6"/>
<accession>A0A0K9EVS6</accession>
<evidence type="ECO:0000313" key="6">
    <source>
        <dbReference type="Proteomes" id="UP000182744"/>
    </source>
</evidence>
<dbReference type="GO" id="GO:0046417">
    <property type="term" value="P:chorismate metabolic process"/>
    <property type="evidence" value="ECO:0007669"/>
    <property type="project" value="InterPro"/>
</dbReference>
<evidence type="ECO:0000313" key="3">
    <source>
        <dbReference type="EMBL" id="MDY5153992.1"/>
    </source>
</evidence>
<dbReference type="InterPro" id="IPR036263">
    <property type="entry name" value="Chorismate_II_sf"/>
</dbReference>
<dbReference type="EC" id="5.4.99.5" evidence="3"/>
<dbReference type="SMART" id="SM00830">
    <property type="entry name" value="CM_2"/>
    <property type="match status" value="1"/>
</dbReference>
<dbReference type="Gene3D" id="1.20.59.10">
    <property type="entry name" value="Chorismate mutase"/>
    <property type="match status" value="1"/>
</dbReference>
<evidence type="ECO:0000313" key="7">
    <source>
        <dbReference type="Proteomes" id="UP000269974"/>
    </source>
</evidence>
<evidence type="ECO:0000256" key="1">
    <source>
        <dbReference type="ARBA" id="ARBA00023235"/>
    </source>
</evidence>
<gene>
    <name evidence="5" type="primary">tyrA</name>
    <name evidence="5" type="ORF">NCTC10327_01495</name>
    <name evidence="3" type="ORF">R6G71_08075</name>
    <name evidence="4" type="ORF">SAMN05421878_101168</name>
</gene>
<keyword evidence="6" id="KW-1185">Reference proteome</keyword>
<reference evidence="4" key="2">
    <citation type="submission" date="2016-10" db="EMBL/GenBank/DDBJ databases">
        <authorList>
            <person name="Varghese N."/>
            <person name="Submissions S."/>
        </authorList>
    </citation>
    <scope>NUCLEOTIDE SEQUENCE</scope>
    <source>
        <strain evidence="4">DSM 20639</strain>
    </source>
</reference>
<dbReference type="OrthoDB" id="3267837at2"/>
<dbReference type="GO" id="GO:0009697">
    <property type="term" value="P:salicylic acid biosynthetic process"/>
    <property type="evidence" value="ECO:0007669"/>
    <property type="project" value="TreeGrafter"/>
</dbReference>
<reference evidence="3" key="4">
    <citation type="submission" date="2023-10" db="EMBL/GenBank/DDBJ databases">
        <title>Whole Genome based description of the genera Actinobaculum and Actinotignum reveals a complex phylogenetic relationship within the species included in the genus Actinotignum.</title>
        <authorList>
            <person name="Jensen C.S."/>
            <person name="Dargis R."/>
            <person name="Kemp M."/>
            <person name="Christensen J.J."/>
        </authorList>
    </citation>
    <scope>NUCLEOTIDE SEQUENCE</scope>
    <source>
        <strain evidence="3">Actinobaculum_suis_CCUG19206T</strain>
    </source>
</reference>
<dbReference type="STRING" id="1657.ACU20_00510"/>
<dbReference type="InterPro" id="IPR002701">
    <property type="entry name" value="CM_II_prokaryot"/>
</dbReference>
<dbReference type="Proteomes" id="UP000269974">
    <property type="component" value="Unassembled WGS sequence"/>
</dbReference>
<dbReference type="Pfam" id="PF01817">
    <property type="entry name" value="CM_2"/>
    <property type="match status" value="1"/>
</dbReference>
<dbReference type="PROSITE" id="PS51168">
    <property type="entry name" value="CHORISMATE_MUT_2"/>
    <property type="match status" value="1"/>
</dbReference>
<name>A0A0K9EVS6_9ACTO</name>
<dbReference type="InterPro" id="IPR036979">
    <property type="entry name" value="CM_dom_sf"/>
</dbReference>